<dbReference type="InterPro" id="IPR011060">
    <property type="entry name" value="RibuloseP-bd_barrel"/>
</dbReference>
<dbReference type="EMBL" id="JAUSWO010000001">
    <property type="protein sequence ID" value="MDQ0513879.1"/>
    <property type="molecule type" value="Genomic_DNA"/>
</dbReference>
<evidence type="ECO:0000256" key="5">
    <source>
        <dbReference type="ARBA" id="ARBA00023235"/>
    </source>
</evidence>
<dbReference type="RefSeq" id="WP_256547427.1">
    <property type="nucleotide sequence ID" value="NZ_CP101809.1"/>
</dbReference>
<reference evidence="8" key="1">
    <citation type="submission" date="2023-07" db="EMBL/GenBank/DDBJ databases">
        <title>Genomic Encyclopedia of Type Strains, Phase IV (KMG-IV): sequencing the most valuable type-strain genomes for metagenomic binning, comparative biology and taxonomic classification.</title>
        <authorList>
            <person name="Goeker M."/>
        </authorList>
    </citation>
    <scope>NUCLEOTIDE SEQUENCE [LARGE SCALE GENOMIC DNA]</scope>
    <source>
        <strain evidence="8">DSM 21204</strain>
    </source>
</reference>
<dbReference type="InterPro" id="IPR013785">
    <property type="entry name" value="Aldolase_TIM"/>
</dbReference>
<dbReference type="Pfam" id="PF04131">
    <property type="entry name" value="NanE"/>
    <property type="match status" value="1"/>
</dbReference>
<keyword evidence="5 7" id="KW-0413">Isomerase</keyword>
<evidence type="ECO:0000313" key="9">
    <source>
        <dbReference type="Proteomes" id="UP001240643"/>
    </source>
</evidence>
<evidence type="ECO:0000256" key="1">
    <source>
        <dbReference type="ARBA" id="ARBA00000056"/>
    </source>
</evidence>
<keyword evidence="9" id="KW-1185">Reference proteome</keyword>
<gene>
    <name evidence="7" type="primary">nanE</name>
    <name evidence="8" type="ORF">J2Z62_000317</name>
</gene>
<accession>A0ABU0LYW0</accession>
<dbReference type="NCBIfam" id="NF002231">
    <property type="entry name" value="PRK01130.1"/>
    <property type="match status" value="1"/>
</dbReference>
<dbReference type="Proteomes" id="UP001240643">
    <property type="component" value="Unassembled WGS sequence"/>
</dbReference>
<comment type="function">
    <text evidence="2 7">Converts N-acetylmannosamine-6-phosphate (ManNAc-6-P) to N-acetylglucosamine-6-phosphate (GlcNAc-6-P).</text>
</comment>
<dbReference type="GO" id="GO:0047465">
    <property type="term" value="F:N-acylglucosamine-6-phosphate 2-epimerase activity"/>
    <property type="evidence" value="ECO:0007669"/>
    <property type="project" value="UniProtKB-EC"/>
</dbReference>
<evidence type="ECO:0000256" key="6">
    <source>
        <dbReference type="ARBA" id="ARBA00023277"/>
    </source>
</evidence>
<dbReference type="CDD" id="cd04729">
    <property type="entry name" value="NanE"/>
    <property type="match status" value="1"/>
</dbReference>
<dbReference type="HAMAP" id="MF_01235">
    <property type="entry name" value="ManNAc6P_epimer"/>
    <property type="match status" value="1"/>
</dbReference>
<comment type="similarity">
    <text evidence="4 7">Belongs to the NanE family.</text>
</comment>
<dbReference type="PANTHER" id="PTHR36204">
    <property type="entry name" value="N-ACETYLMANNOSAMINE-6-PHOSPHATE 2-EPIMERASE-RELATED"/>
    <property type="match status" value="1"/>
</dbReference>
<dbReference type="InterPro" id="IPR007260">
    <property type="entry name" value="NanE"/>
</dbReference>
<keyword evidence="6 7" id="KW-0119">Carbohydrate metabolism</keyword>
<evidence type="ECO:0000256" key="2">
    <source>
        <dbReference type="ARBA" id="ARBA00002147"/>
    </source>
</evidence>
<name>A0ABU0LYW0_9BACT</name>
<evidence type="ECO:0000256" key="3">
    <source>
        <dbReference type="ARBA" id="ARBA00005081"/>
    </source>
</evidence>
<organism evidence="8 9">
    <name type="scientific">Mycoplasmoides fastidiosum</name>
    <dbReference type="NCBI Taxonomy" id="92758"/>
    <lineage>
        <taxon>Bacteria</taxon>
        <taxon>Bacillati</taxon>
        <taxon>Mycoplasmatota</taxon>
        <taxon>Mycoplasmoidales</taxon>
        <taxon>Mycoplasmoidaceae</taxon>
        <taxon>Mycoplasmoides</taxon>
    </lineage>
</organism>
<proteinExistence type="inferred from homology"/>
<evidence type="ECO:0000256" key="4">
    <source>
        <dbReference type="ARBA" id="ARBA00007439"/>
    </source>
</evidence>
<comment type="pathway">
    <text evidence="3 7">Amino-sugar metabolism; N-acetylneuraminate degradation; D-fructose 6-phosphate from N-acetylneuraminate: step 3/5.</text>
</comment>
<dbReference type="SUPFAM" id="SSF51366">
    <property type="entry name" value="Ribulose-phoshate binding barrel"/>
    <property type="match status" value="1"/>
</dbReference>
<dbReference type="PANTHER" id="PTHR36204:SF1">
    <property type="entry name" value="N-ACETYLMANNOSAMINE-6-PHOSPHATE 2-EPIMERASE-RELATED"/>
    <property type="match status" value="1"/>
</dbReference>
<dbReference type="EC" id="5.1.3.9" evidence="7"/>
<comment type="caution">
    <text evidence="8">The sequence shown here is derived from an EMBL/GenBank/DDBJ whole genome shotgun (WGS) entry which is preliminary data.</text>
</comment>
<evidence type="ECO:0000313" key="8">
    <source>
        <dbReference type="EMBL" id="MDQ0513879.1"/>
    </source>
</evidence>
<sequence>MFDLKKHKFFVSCQAVEGEPLFGGDTVLKLARAAVLGGAQGIRTSQIDNIKKIMAENFNLPIIGLIKKEYSGSDVYITPTIEDLDQLIQTNVDIVAIDATLRQRPAQTLTELVQHFQTHKNPHQLLMADCSNKEDIENAINLGFDIISTTMRGYTAETQNMSNTANDYEFIKWCRQISQDKNVILVAEGGLNTPADARAVLDLGVDVVVVGSAITRPQFITKTFLQKIIE</sequence>
<comment type="catalytic activity">
    <reaction evidence="1 7">
        <text>an N-acyl-D-glucosamine 6-phosphate = an N-acyl-D-mannosamine 6-phosphate</text>
        <dbReference type="Rhea" id="RHEA:23932"/>
        <dbReference type="ChEBI" id="CHEBI:57599"/>
        <dbReference type="ChEBI" id="CHEBI:57666"/>
        <dbReference type="EC" id="5.1.3.9"/>
    </reaction>
</comment>
<evidence type="ECO:0000256" key="7">
    <source>
        <dbReference type="HAMAP-Rule" id="MF_01235"/>
    </source>
</evidence>
<dbReference type="Gene3D" id="3.20.20.70">
    <property type="entry name" value="Aldolase class I"/>
    <property type="match status" value="1"/>
</dbReference>
<protein>
    <recommendedName>
        <fullName evidence="7">Putative N-acetylmannosamine-6-phosphate 2-epimerase</fullName>
        <ecNumber evidence="7">5.1.3.9</ecNumber>
    </recommendedName>
    <alternativeName>
        <fullName evidence="7">ManNAc-6-P epimerase</fullName>
    </alternativeName>
</protein>